<reference evidence="1 3" key="1">
    <citation type="submission" date="2015-11" db="EMBL/GenBank/DDBJ databases">
        <title>Aspergillus lentulus strain IFM 54703T.</title>
        <authorList>
            <person name="Kusuya Y."/>
            <person name="Sakai K."/>
            <person name="Kamei K."/>
            <person name="Takahashi H."/>
            <person name="Yaguchi T."/>
        </authorList>
    </citation>
    <scope>NUCLEOTIDE SEQUENCE [LARGE SCALE GENOMIC DNA]</scope>
    <source>
        <strain evidence="1 3">IFM 54703</strain>
    </source>
</reference>
<organism evidence="1 3">
    <name type="scientific">Aspergillus lentulus</name>
    <dbReference type="NCBI Taxonomy" id="293939"/>
    <lineage>
        <taxon>Eukaryota</taxon>
        <taxon>Fungi</taxon>
        <taxon>Dikarya</taxon>
        <taxon>Ascomycota</taxon>
        <taxon>Pezizomycotina</taxon>
        <taxon>Eurotiomycetes</taxon>
        <taxon>Eurotiomycetidae</taxon>
        <taxon>Eurotiales</taxon>
        <taxon>Aspergillaceae</taxon>
        <taxon>Aspergillus</taxon>
        <taxon>Aspergillus subgen. Fumigati</taxon>
    </lineage>
</organism>
<evidence type="ECO:0000313" key="3">
    <source>
        <dbReference type="Proteomes" id="UP000051487"/>
    </source>
</evidence>
<dbReference type="Proteomes" id="UP000051487">
    <property type="component" value="Unassembled WGS sequence"/>
</dbReference>
<proteinExistence type="predicted"/>
<gene>
    <name evidence="1" type="ORF">ALT_1006</name>
    <name evidence="2" type="ORF">CNMCM8927_007204</name>
</gene>
<evidence type="ECO:0000313" key="2">
    <source>
        <dbReference type="EMBL" id="KAF4204576.1"/>
    </source>
</evidence>
<accession>A0AAN4PBR6</accession>
<dbReference type="Proteomes" id="UP000649114">
    <property type="component" value="Unassembled WGS sequence"/>
</dbReference>
<name>A0AAN4PBR6_ASPLE</name>
<evidence type="ECO:0000313" key="1">
    <source>
        <dbReference type="EMBL" id="GAQ03685.1"/>
    </source>
</evidence>
<dbReference type="InterPro" id="IPR046486">
    <property type="entry name" value="DUF6579"/>
</dbReference>
<reference evidence="2" key="3">
    <citation type="submission" date="2020-04" db="EMBL/GenBank/DDBJ databases">
        <authorList>
            <person name="Santos R.A.C."/>
            <person name="Steenwyk J.L."/>
            <person name="Rivero-Menendez O."/>
            <person name="Mead M.E."/>
            <person name="Silva L.P."/>
            <person name="Bastos R.W."/>
            <person name="Alastruey-Izquierdo A."/>
            <person name="Goldman G.H."/>
            <person name="Rokas A."/>
        </authorList>
    </citation>
    <scope>NUCLEOTIDE SEQUENCE</scope>
    <source>
        <strain evidence="2">CNM-CM8927</strain>
    </source>
</reference>
<reference evidence="2" key="2">
    <citation type="journal article" date="2020" name="bioRxiv">
        <title>Genomic and phenotypic heterogeneity of clinical isolates of the human pathogens Aspergillus fumigatus, Aspergillus lentulus and Aspergillus fumigatiaffinis.</title>
        <authorList>
            <person name="dos Santos R.A.C."/>
            <person name="Steenwyk J.L."/>
            <person name="Rivero-Menendez O."/>
            <person name="Mead M.E."/>
            <person name="Silva L.P."/>
            <person name="Bastos R.W."/>
            <person name="Alastruey-Izquierdo A."/>
            <person name="Goldman G.H."/>
            <person name="Rokas A."/>
        </authorList>
    </citation>
    <scope>NUCLEOTIDE SEQUENCE</scope>
    <source>
        <strain evidence="2">CNM-CM8927</strain>
    </source>
</reference>
<comment type="caution">
    <text evidence="1">The sequence shown here is derived from an EMBL/GenBank/DDBJ whole genome shotgun (WGS) entry which is preliminary data.</text>
</comment>
<sequence length="462" mass="50498">MSAGYGYDAELWQFSQQLYPDLPPIEAYLALHRDYVAPMVGPVINGTLTVTEALALWNGPTPWVAKIQGLRLGKKVVERLFGYIKSLCATQQSTAINLTADEKEISAQLTAEIWKRYEAGTLGQPNPFTDGVDTTAAVANVSGESMKNISKGITDNPTSAASASSGPAESLFDRINYLECWNAALRTIQTAQAQRMIKALDVIAEQLGDGNCITVMGASGPDGFARPVYDLVKMKINKVNAADRKNHRFFIYHNSNNWHQAFERLTSENPLPSEFINNPCDDLDHACLFMREVRQKLLAKDEKRGKRITFHLVIPSWSKLQIKEPLHFPEDLYPLQIEGLKHGGQNQVELNLPAAPAGLLHGVSNVLDPNNWNTIAEGAGVAVALPAVGWGVNGACLALSLSIGTLTGAGPLLAIPLWLGTGSFAMPTSASFIQDNIHEALREEDPRVLGSKERLHVPRRRC</sequence>
<protein>
    <submittedName>
        <fullName evidence="1">Uncharacterized protein</fullName>
    </submittedName>
</protein>
<dbReference type="AlphaFoldDB" id="A0AAN4PBR6"/>
<dbReference type="EMBL" id="JAAAPU010000056">
    <property type="protein sequence ID" value="KAF4204576.1"/>
    <property type="molecule type" value="Genomic_DNA"/>
</dbReference>
<dbReference type="EMBL" id="BCLY01000001">
    <property type="protein sequence ID" value="GAQ03685.1"/>
    <property type="molecule type" value="Genomic_DNA"/>
</dbReference>
<dbReference type="Pfam" id="PF20219">
    <property type="entry name" value="DUF6579"/>
    <property type="match status" value="1"/>
</dbReference>